<proteinExistence type="predicted"/>
<dbReference type="OrthoDB" id="4499677at2759"/>
<organism evidence="2 3">
    <name type="scientific">Aspergillus pseudotamarii</name>
    <dbReference type="NCBI Taxonomy" id="132259"/>
    <lineage>
        <taxon>Eukaryota</taxon>
        <taxon>Fungi</taxon>
        <taxon>Dikarya</taxon>
        <taxon>Ascomycota</taxon>
        <taxon>Pezizomycotina</taxon>
        <taxon>Eurotiomycetes</taxon>
        <taxon>Eurotiomycetidae</taxon>
        <taxon>Eurotiales</taxon>
        <taxon>Aspergillaceae</taxon>
        <taxon>Aspergillus</taxon>
        <taxon>Aspergillus subgen. Circumdati</taxon>
    </lineage>
</organism>
<evidence type="ECO:0000256" key="1">
    <source>
        <dbReference type="SAM" id="SignalP"/>
    </source>
</evidence>
<name>A0A5N6SFI6_ASPPS</name>
<gene>
    <name evidence="2" type="ORF">BDV38DRAFT_286763</name>
</gene>
<evidence type="ECO:0000313" key="3">
    <source>
        <dbReference type="Proteomes" id="UP000325672"/>
    </source>
</evidence>
<evidence type="ECO:0000313" key="2">
    <source>
        <dbReference type="EMBL" id="KAE8133432.1"/>
    </source>
</evidence>
<feature type="chain" id="PRO_5025000539" evidence="1">
    <location>
        <begin position="21"/>
        <end position="131"/>
    </location>
</feature>
<protein>
    <submittedName>
        <fullName evidence="2">Uncharacterized protein</fullName>
    </submittedName>
</protein>
<dbReference type="InterPro" id="IPR046350">
    <property type="entry name" value="Cystatin_sf"/>
</dbReference>
<keyword evidence="1" id="KW-0732">Signal</keyword>
<dbReference type="Proteomes" id="UP000325672">
    <property type="component" value="Unassembled WGS sequence"/>
</dbReference>
<accession>A0A5N6SFI6</accession>
<reference evidence="2 3" key="1">
    <citation type="submission" date="2019-04" db="EMBL/GenBank/DDBJ databases">
        <title>Friends and foes A comparative genomics study of 23 Aspergillus species from section Flavi.</title>
        <authorList>
            <consortium name="DOE Joint Genome Institute"/>
            <person name="Kjaerbolling I."/>
            <person name="Vesth T."/>
            <person name="Frisvad J.C."/>
            <person name="Nybo J.L."/>
            <person name="Theobald S."/>
            <person name="Kildgaard S."/>
            <person name="Isbrandt T."/>
            <person name="Kuo A."/>
            <person name="Sato A."/>
            <person name="Lyhne E.K."/>
            <person name="Kogle M.E."/>
            <person name="Wiebenga A."/>
            <person name="Kun R.S."/>
            <person name="Lubbers R.J."/>
            <person name="Makela M.R."/>
            <person name="Barry K."/>
            <person name="Chovatia M."/>
            <person name="Clum A."/>
            <person name="Daum C."/>
            <person name="Haridas S."/>
            <person name="He G."/>
            <person name="LaButti K."/>
            <person name="Lipzen A."/>
            <person name="Mondo S."/>
            <person name="Riley R."/>
            <person name="Salamov A."/>
            <person name="Simmons B.A."/>
            <person name="Magnuson J.K."/>
            <person name="Henrissat B."/>
            <person name="Mortensen U.H."/>
            <person name="Larsen T.O."/>
            <person name="Devries R.P."/>
            <person name="Grigoriev I.V."/>
            <person name="Machida M."/>
            <person name="Baker S.E."/>
            <person name="Andersen M.R."/>
        </authorList>
    </citation>
    <scope>NUCLEOTIDE SEQUENCE [LARGE SCALE GENOMIC DNA]</scope>
    <source>
        <strain evidence="2 3">CBS 117625</strain>
    </source>
</reference>
<dbReference type="RefSeq" id="XP_031909495.1">
    <property type="nucleotide sequence ID" value="XM_032060745.1"/>
</dbReference>
<feature type="signal peptide" evidence="1">
    <location>
        <begin position="1"/>
        <end position="20"/>
    </location>
</feature>
<dbReference type="EMBL" id="ML743616">
    <property type="protein sequence ID" value="KAE8133432.1"/>
    <property type="molecule type" value="Genomic_DNA"/>
</dbReference>
<keyword evidence="3" id="KW-1185">Reference proteome</keyword>
<dbReference type="GeneID" id="43644955"/>
<dbReference type="AlphaFoldDB" id="A0A5N6SFI6"/>
<sequence>MRVSLTTIFSSVLCTVLVSSQDLNTAKCVDSYGIPSAESEPGSFINTDCTNDGGAHGAINVAVNKLGIGNVYGVTKQVVAGINYVVFLTSDERTYRVPVYEDLEGNYSLQEDSICYDGLPSAVVTKRACDQ</sequence>
<dbReference type="SUPFAM" id="SSF54403">
    <property type="entry name" value="Cystatin/monellin"/>
    <property type="match status" value="1"/>
</dbReference>